<comment type="caution">
    <text evidence="8">The sequence shown here is derived from an EMBL/GenBank/DDBJ whole genome shotgun (WGS) entry which is preliminary data.</text>
</comment>
<keyword evidence="4 6" id="KW-1133">Transmembrane helix</keyword>
<protein>
    <submittedName>
        <fullName evidence="8">Sugar phosphate permease</fullName>
    </submittedName>
</protein>
<feature type="transmembrane region" description="Helical" evidence="6">
    <location>
        <begin position="532"/>
        <end position="551"/>
    </location>
</feature>
<dbReference type="RefSeq" id="WP_307636398.1">
    <property type="nucleotide sequence ID" value="NZ_JAUSRR010000003.1"/>
</dbReference>
<keyword evidence="5 6" id="KW-0472">Membrane</keyword>
<dbReference type="CDD" id="cd17319">
    <property type="entry name" value="MFS_ExuT_GudP_like"/>
    <property type="match status" value="1"/>
</dbReference>
<dbReference type="EMBL" id="JAUSRR010000003">
    <property type="protein sequence ID" value="MDP9922816.1"/>
    <property type="molecule type" value="Genomic_DNA"/>
</dbReference>
<keyword evidence="3 6" id="KW-0812">Transmembrane</keyword>
<comment type="subcellular location">
    <subcellularLocation>
        <location evidence="1">Membrane</location>
        <topology evidence="1">Multi-pass membrane protein</topology>
    </subcellularLocation>
</comment>
<dbReference type="GO" id="GO:0016020">
    <property type="term" value="C:membrane"/>
    <property type="evidence" value="ECO:0007669"/>
    <property type="project" value="UniProtKB-SubCell"/>
</dbReference>
<feature type="transmembrane region" description="Helical" evidence="6">
    <location>
        <begin position="274"/>
        <end position="295"/>
    </location>
</feature>
<dbReference type="GO" id="GO:0022857">
    <property type="term" value="F:transmembrane transporter activity"/>
    <property type="evidence" value="ECO:0007669"/>
    <property type="project" value="InterPro"/>
</dbReference>
<feature type="domain" description="Major facilitator superfamily (MFS) profile" evidence="7">
    <location>
        <begin position="146"/>
        <end position="555"/>
    </location>
</feature>
<feature type="transmembrane region" description="Helical" evidence="6">
    <location>
        <begin position="439"/>
        <end position="458"/>
    </location>
</feature>
<evidence type="ECO:0000256" key="1">
    <source>
        <dbReference type="ARBA" id="ARBA00004141"/>
    </source>
</evidence>
<dbReference type="Pfam" id="PF07690">
    <property type="entry name" value="MFS_1"/>
    <property type="match status" value="1"/>
</dbReference>
<sequence>MEIREQDCIRKAITPTNPALVGVRMARLSTVGRTRGQASAPKKIALRAVFSLIHLIATSGNIWSSSAFAASSSEAQTDSQTGKRIRHPVIRRCSLHEEKSMKTASTSASPTTWGDARHPVSLNPDAHNPAALEMERQTIRTVTWKLVPLLFIAWFVNYLDRATIGVMALQMNQEIGLGPEAFGFAVGIFYVGYVLFEVPSNMVMHRVGARRWLSRILVCWGVVLIGTAFVRTPMQLNVARFLLGVVEAGLLPAIVYYLGLWFPAKYFGKPVSVVYVACIISLIVGGPFCTFLMVHFNDVVGFTGWRWTMVLEGAMGVAVGVVARFYLVDRPNEATWLSQAQRLWLSCEMDKVARDAASQGASSASEAFKSPIVWLMGLLYFCTGIAFFGISTWLPQVINQMAKLPLLTIGFVFSFPFALGAIAMILNARHSDRTLERRWHLTGALAVGAIGMFASGWTSASPGIAYALICVATIGLTASLGVFWAIPSTFLSGSGAASGMALINAISSLSGLLGPWLIGIVLGRTSDVTETLYWMAASLIVAAVLAALLPYPNGRGQRR</sequence>
<feature type="transmembrane region" description="Helical" evidence="6">
    <location>
        <begin position="464"/>
        <end position="486"/>
    </location>
</feature>
<feature type="transmembrane region" description="Helical" evidence="6">
    <location>
        <begin position="241"/>
        <end position="262"/>
    </location>
</feature>
<dbReference type="PANTHER" id="PTHR43791">
    <property type="entry name" value="PERMEASE-RELATED"/>
    <property type="match status" value="1"/>
</dbReference>
<accession>A0AAW8DUA7</accession>
<evidence type="ECO:0000256" key="5">
    <source>
        <dbReference type="ARBA" id="ARBA00023136"/>
    </source>
</evidence>
<keyword evidence="2" id="KW-0813">Transport</keyword>
<dbReference type="InterPro" id="IPR020846">
    <property type="entry name" value="MFS_dom"/>
</dbReference>
<dbReference type="SUPFAM" id="SSF103473">
    <property type="entry name" value="MFS general substrate transporter"/>
    <property type="match status" value="1"/>
</dbReference>
<name>A0AAW8DUA7_9BURK</name>
<dbReference type="Proteomes" id="UP001244295">
    <property type="component" value="Unassembled WGS sequence"/>
</dbReference>
<dbReference type="AlphaFoldDB" id="A0AAW8DUA7"/>
<feature type="transmembrane region" description="Helical" evidence="6">
    <location>
        <begin position="498"/>
        <end position="520"/>
    </location>
</feature>
<feature type="transmembrane region" description="Helical" evidence="6">
    <location>
        <begin position="406"/>
        <end position="427"/>
    </location>
</feature>
<evidence type="ECO:0000259" key="7">
    <source>
        <dbReference type="PROSITE" id="PS50850"/>
    </source>
</evidence>
<gene>
    <name evidence="8" type="ORF">J2W25_001837</name>
</gene>
<dbReference type="InterPro" id="IPR011701">
    <property type="entry name" value="MFS"/>
</dbReference>
<evidence type="ECO:0000313" key="9">
    <source>
        <dbReference type="Proteomes" id="UP001244295"/>
    </source>
</evidence>
<dbReference type="Gene3D" id="1.20.1250.20">
    <property type="entry name" value="MFS general substrate transporter like domains"/>
    <property type="match status" value="2"/>
</dbReference>
<feature type="transmembrane region" description="Helical" evidence="6">
    <location>
        <begin position="372"/>
        <end position="394"/>
    </location>
</feature>
<proteinExistence type="predicted"/>
<feature type="transmembrane region" description="Helical" evidence="6">
    <location>
        <begin position="212"/>
        <end position="229"/>
    </location>
</feature>
<reference evidence="8" key="1">
    <citation type="submission" date="2023-07" db="EMBL/GenBank/DDBJ databases">
        <title>Sorghum-associated microbial communities from plants grown in Nebraska, USA.</title>
        <authorList>
            <person name="Schachtman D."/>
        </authorList>
    </citation>
    <scope>NUCLEOTIDE SEQUENCE</scope>
    <source>
        <strain evidence="8">DS2795</strain>
    </source>
</reference>
<dbReference type="FunFam" id="1.20.1250.20:FF:000018">
    <property type="entry name" value="MFS transporter permease"/>
    <property type="match status" value="1"/>
</dbReference>
<dbReference type="PROSITE" id="PS50850">
    <property type="entry name" value="MFS"/>
    <property type="match status" value="1"/>
</dbReference>
<evidence type="ECO:0000256" key="4">
    <source>
        <dbReference type="ARBA" id="ARBA00022989"/>
    </source>
</evidence>
<organism evidence="8 9">
    <name type="scientific">Variovorax boronicumulans</name>
    <dbReference type="NCBI Taxonomy" id="436515"/>
    <lineage>
        <taxon>Bacteria</taxon>
        <taxon>Pseudomonadati</taxon>
        <taxon>Pseudomonadota</taxon>
        <taxon>Betaproteobacteria</taxon>
        <taxon>Burkholderiales</taxon>
        <taxon>Comamonadaceae</taxon>
        <taxon>Variovorax</taxon>
    </lineage>
</organism>
<feature type="transmembrane region" description="Helical" evidence="6">
    <location>
        <begin position="146"/>
        <end position="169"/>
    </location>
</feature>
<evidence type="ECO:0000256" key="2">
    <source>
        <dbReference type="ARBA" id="ARBA00022448"/>
    </source>
</evidence>
<evidence type="ECO:0000313" key="8">
    <source>
        <dbReference type="EMBL" id="MDP9922816.1"/>
    </source>
</evidence>
<dbReference type="InterPro" id="IPR036259">
    <property type="entry name" value="MFS_trans_sf"/>
</dbReference>
<evidence type="ECO:0000256" key="3">
    <source>
        <dbReference type="ARBA" id="ARBA00022692"/>
    </source>
</evidence>
<feature type="transmembrane region" description="Helical" evidence="6">
    <location>
        <begin position="181"/>
        <end position="200"/>
    </location>
</feature>
<feature type="transmembrane region" description="Helical" evidence="6">
    <location>
        <begin position="307"/>
        <end position="327"/>
    </location>
</feature>
<dbReference type="PANTHER" id="PTHR43791:SF36">
    <property type="entry name" value="TRANSPORTER, PUTATIVE (AFU_ORTHOLOGUE AFUA_6G08340)-RELATED"/>
    <property type="match status" value="1"/>
</dbReference>
<evidence type="ECO:0000256" key="6">
    <source>
        <dbReference type="SAM" id="Phobius"/>
    </source>
</evidence>